<name>A0A8T3CHW7_9TELE</name>
<comment type="caution">
    <text evidence="3">The sequence shown here is derived from an EMBL/GenBank/DDBJ whole genome shotgun (WGS) entry which is preliminary data.</text>
</comment>
<keyword evidence="4" id="KW-1185">Reference proteome</keyword>
<protein>
    <submittedName>
        <fullName evidence="3">Uncharacterized protein</fullName>
    </submittedName>
</protein>
<evidence type="ECO:0000313" key="3">
    <source>
        <dbReference type="EMBL" id="KAI1882654.1"/>
    </source>
</evidence>
<reference evidence="3" key="1">
    <citation type="submission" date="2021-01" db="EMBL/GenBank/DDBJ databases">
        <authorList>
            <person name="Zahm M."/>
            <person name="Roques C."/>
            <person name="Cabau C."/>
            <person name="Klopp C."/>
            <person name="Donnadieu C."/>
            <person name="Jouanno E."/>
            <person name="Lampietro C."/>
            <person name="Louis A."/>
            <person name="Herpin A."/>
            <person name="Echchiki A."/>
            <person name="Berthelot C."/>
            <person name="Parey E."/>
            <person name="Roest-Crollius H."/>
            <person name="Braasch I."/>
            <person name="Postlethwait J."/>
            <person name="Bobe J."/>
            <person name="Montfort J."/>
            <person name="Bouchez O."/>
            <person name="Begum T."/>
            <person name="Mejri S."/>
            <person name="Adams A."/>
            <person name="Chen W.-J."/>
            <person name="Guiguen Y."/>
        </authorList>
    </citation>
    <scope>NUCLEOTIDE SEQUENCE</scope>
    <source>
        <tissue evidence="3">Blood</tissue>
    </source>
</reference>
<sequence>MAGSEYGRTARDVLVACLALWSVTSLVVIAVWRTSPGVRSMERCKAELQGARGRLEEARAEWGRRREELQELLRKGARNQTHLHRQADQLTQSLRNSEASVRSCLQGRATINESISKLEKSIETQKNIETNLRTEISAQEGRIEMLRTNITRTYSSQGLCETELRSTVVLQREAESRRDDCEMQQRHLSKLFFECIKQCGPEDQRNMGGYCDRPASQPGLHCAHPA</sequence>
<organism evidence="3 4">
    <name type="scientific">Albula goreensis</name>
    <dbReference type="NCBI Taxonomy" id="1534307"/>
    <lineage>
        <taxon>Eukaryota</taxon>
        <taxon>Metazoa</taxon>
        <taxon>Chordata</taxon>
        <taxon>Craniata</taxon>
        <taxon>Vertebrata</taxon>
        <taxon>Euteleostomi</taxon>
        <taxon>Actinopterygii</taxon>
        <taxon>Neopterygii</taxon>
        <taxon>Teleostei</taxon>
        <taxon>Albuliformes</taxon>
        <taxon>Albulidae</taxon>
        <taxon>Albula</taxon>
    </lineage>
</organism>
<dbReference type="AlphaFoldDB" id="A0A8T3CHW7"/>
<gene>
    <name evidence="3" type="ORF">AGOR_G00237110</name>
</gene>
<evidence type="ECO:0000256" key="2">
    <source>
        <dbReference type="SAM" id="Phobius"/>
    </source>
</evidence>
<evidence type="ECO:0000256" key="1">
    <source>
        <dbReference type="SAM" id="Coils"/>
    </source>
</evidence>
<keyword evidence="2" id="KW-1133">Transmembrane helix</keyword>
<dbReference type="Proteomes" id="UP000829720">
    <property type="component" value="Unassembled WGS sequence"/>
</dbReference>
<dbReference type="EMBL" id="JAERUA010000024">
    <property type="protein sequence ID" value="KAI1882654.1"/>
    <property type="molecule type" value="Genomic_DNA"/>
</dbReference>
<keyword evidence="2" id="KW-0472">Membrane</keyword>
<keyword evidence="1" id="KW-0175">Coiled coil</keyword>
<keyword evidence="2" id="KW-0812">Transmembrane</keyword>
<feature type="coiled-coil region" evidence="1">
    <location>
        <begin position="41"/>
        <end position="75"/>
    </location>
</feature>
<accession>A0A8T3CHW7</accession>
<dbReference type="OrthoDB" id="8942450at2759"/>
<evidence type="ECO:0000313" key="4">
    <source>
        <dbReference type="Proteomes" id="UP000829720"/>
    </source>
</evidence>
<feature type="transmembrane region" description="Helical" evidence="2">
    <location>
        <begin position="13"/>
        <end position="32"/>
    </location>
</feature>
<proteinExistence type="predicted"/>